<dbReference type="PROSITE" id="PS00498">
    <property type="entry name" value="TYROSINASE_2"/>
    <property type="match status" value="1"/>
</dbReference>
<sequence>MANTTGSPIRVRKDAWRLAADDPTLLWYARAVDAMRQRPLSNTTSWEYQAAVHGTNADPSSFNADQQKAWGQCQHATWLFLPWHRMFLGIFEQIVAATVAKLGGPQDWALPYWDYSDATNPNARKLPAAFTAAEFGVPEKNPLRVERDQGNDGAAFLDSKAVSLNSLKHKIFTGRSTPGGDSGFGGPSRGFNHSGDNDQGQLEMVPHDVIHSDIGGLMGDPDTAALDPIFWLHHANIDRLWEVWRHQGNSNPTDPSWLTGVKFFFHNAAGQPVTYSPQDVVDTIASPWHYQYDRTGETPAAAADKTTLATGG</sequence>
<evidence type="ECO:0000256" key="2">
    <source>
        <dbReference type="ARBA" id="ARBA00023008"/>
    </source>
</evidence>
<comment type="caution">
    <text evidence="6">The sequence shown here is derived from an EMBL/GenBank/DDBJ whole genome shotgun (WGS) entry which is preliminary data.</text>
</comment>
<dbReference type="Gene3D" id="1.10.1280.10">
    <property type="entry name" value="Di-copper center containing domain from catechol oxidase"/>
    <property type="match status" value="1"/>
</dbReference>
<organism evidence="6 7">
    <name type="scientific">Chromobacterium sphagni</name>
    <dbReference type="NCBI Taxonomy" id="1903179"/>
    <lineage>
        <taxon>Bacteria</taxon>
        <taxon>Pseudomonadati</taxon>
        <taxon>Pseudomonadota</taxon>
        <taxon>Betaproteobacteria</taxon>
        <taxon>Neisseriales</taxon>
        <taxon>Chromobacteriaceae</taxon>
        <taxon>Chromobacterium</taxon>
    </lineage>
</organism>
<dbReference type="OrthoDB" id="2874181at2"/>
<dbReference type="InterPro" id="IPR002227">
    <property type="entry name" value="Tyrosinase_Cu-bd"/>
</dbReference>
<dbReference type="InterPro" id="IPR050316">
    <property type="entry name" value="Tyrosinase/Hemocyanin"/>
</dbReference>
<dbReference type="PANTHER" id="PTHR11474:SF76">
    <property type="entry name" value="SHKT DOMAIN-CONTAINING PROTEIN"/>
    <property type="match status" value="1"/>
</dbReference>
<evidence type="ECO:0000313" key="7">
    <source>
        <dbReference type="Proteomes" id="UP000180088"/>
    </source>
</evidence>
<name>A0A1S1WVB3_9NEIS</name>
<dbReference type="EMBL" id="MKCS01000002">
    <property type="protein sequence ID" value="OHX11230.1"/>
    <property type="molecule type" value="Genomic_DNA"/>
</dbReference>
<dbReference type="STRING" id="1903179.BI347_16140"/>
<evidence type="ECO:0000256" key="3">
    <source>
        <dbReference type="SAM" id="MobiDB-lite"/>
    </source>
</evidence>
<feature type="region of interest" description="Disordered" evidence="3">
    <location>
        <begin position="175"/>
        <end position="198"/>
    </location>
</feature>
<keyword evidence="2" id="KW-0186">Copper</keyword>
<dbReference type="RefSeq" id="WP_071116474.1">
    <property type="nucleotide sequence ID" value="NZ_MKCS01000002.1"/>
</dbReference>
<feature type="domain" description="Tyrosinase copper-binding" evidence="5">
    <location>
        <begin position="227"/>
        <end position="238"/>
    </location>
</feature>
<evidence type="ECO:0000259" key="5">
    <source>
        <dbReference type="PROSITE" id="PS00498"/>
    </source>
</evidence>
<evidence type="ECO:0000313" key="6">
    <source>
        <dbReference type="EMBL" id="OHX11230.1"/>
    </source>
</evidence>
<dbReference type="PROSITE" id="PS00497">
    <property type="entry name" value="TYROSINASE_1"/>
    <property type="match status" value="1"/>
</dbReference>
<accession>A0A1S1WVB3</accession>
<dbReference type="InterPro" id="IPR008922">
    <property type="entry name" value="Di-copper_centre_dom_sf"/>
</dbReference>
<feature type="domain" description="Tyrosinase copper-binding" evidence="4">
    <location>
        <begin position="75"/>
        <end position="92"/>
    </location>
</feature>
<dbReference type="Pfam" id="PF00264">
    <property type="entry name" value="Tyrosinase"/>
    <property type="match status" value="2"/>
</dbReference>
<reference evidence="6 7" key="1">
    <citation type="submission" date="2016-09" db="EMBL/GenBank/DDBJ databases">
        <title>Chromobacterium muskegensis sp. nov., an insecticidal bacterium isolated from Sphagnum bogs.</title>
        <authorList>
            <person name="Sparks M.E."/>
            <person name="Blackburn M.B."/>
            <person name="Gundersen-Rindal D.E."/>
            <person name="Mitchell A."/>
            <person name="Farrar R."/>
            <person name="Kuhar D."/>
        </authorList>
    </citation>
    <scope>NUCLEOTIDE SEQUENCE [LARGE SCALE GENOMIC DNA]</scope>
    <source>
        <strain evidence="6 7">37-2</strain>
    </source>
</reference>
<protein>
    <recommendedName>
        <fullName evidence="4 5">Tyrosinase copper-binding domain-containing protein</fullName>
    </recommendedName>
</protein>
<evidence type="ECO:0000256" key="1">
    <source>
        <dbReference type="ARBA" id="ARBA00022723"/>
    </source>
</evidence>
<dbReference type="PRINTS" id="PR00092">
    <property type="entry name" value="TYROSINASE"/>
</dbReference>
<proteinExistence type="predicted"/>
<keyword evidence="1" id="KW-0479">Metal-binding</keyword>
<dbReference type="GO" id="GO:0016491">
    <property type="term" value="F:oxidoreductase activity"/>
    <property type="evidence" value="ECO:0007669"/>
    <property type="project" value="InterPro"/>
</dbReference>
<dbReference type="PANTHER" id="PTHR11474">
    <property type="entry name" value="TYROSINASE FAMILY MEMBER"/>
    <property type="match status" value="1"/>
</dbReference>
<dbReference type="SUPFAM" id="SSF48056">
    <property type="entry name" value="Di-copper centre-containing domain"/>
    <property type="match status" value="1"/>
</dbReference>
<dbReference type="Proteomes" id="UP000180088">
    <property type="component" value="Unassembled WGS sequence"/>
</dbReference>
<dbReference type="AlphaFoldDB" id="A0A1S1WVB3"/>
<gene>
    <name evidence="6" type="ORF">BI347_16140</name>
</gene>
<dbReference type="GO" id="GO:0046872">
    <property type="term" value="F:metal ion binding"/>
    <property type="evidence" value="ECO:0007669"/>
    <property type="project" value="UniProtKB-KW"/>
</dbReference>
<evidence type="ECO:0000259" key="4">
    <source>
        <dbReference type="PROSITE" id="PS00497"/>
    </source>
</evidence>